<keyword evidence="4" id="KW-0256">Endoplasmic reticulum</keyword>
<evidence type="ECO:0000313" key="5">
    <source>
        <dbReference type="EMBL" id="CAD1830059.1"/>
    </source>
</evidence>
<protein>
    <recommendedName>
        <fullName evidence="4">Acyltransferase</fullName>
        <ecNumber evidence="4">2.3.1.-</ecNumber>
    </recommendedName>
</protein>
<dbReference type="Gene3D" id="3.40.50.1820">
    <property type="entry name" value="alpha/beta hydrolase"/>
    <property type="match status" value="1"/>
</dbReference>
<evidence type="ECO:0000256" key="4">
    <source>
        <dbReference type="RuleBase" id="RU367023"/>
    </source>
</evidence>
<keyword evidence="2 4" id="KW-0808">Transferase</keyword>
<name>A0A6V7PGR5_ANACO</name>
<comment type="subcellular location">
    <subcellularLocation>
        <location evidence="4">Endoplasmic reticulum membrane</location>
        <topology evidence="4">Multi-pass membrane protein</topology>
    </subcellularLocation>
</comment>
<dbReference type="GO" id="GO:0005789">
    <property type="term" value="C:endoplasmic reticulum membrane"/>
    <property type="evidence" value="ECO:0007669"/>
    <property type="project" value="UniProtKB-SubCell"/>
</dbReference>
<dbReference type="SUPFAM" id="SSF53474">
    <property type="entry name" value="alpha/beta-Hydrolases"/>
    <property type="match status" value="1"/>
</dbReference>
<sequence length="458" mass="51294">MHGNVVPGCQILPDARMRELGLSSYNVDAWNVVPGCQILPDARMRELGPNFPVLSGGWRRLRGLKSPELVTFVEDAIRLEHSNSPNTTIYLMAHSFGGCLALAIAARNPHIDIILVLSNPEECLVLKMILTGFLQCFLDKLPRDTFSWKVGLVNSAAHYANSHLHAVEVEVLLLARDLYQATSPVMFSTNENGKMVKGLSGIPSDGPIVLVGNHMLLGLDMIPLVKEFLREKRVILRGIGRPLLFTNKTESSSEGHDFFDFVNICGAVPVSDKCFYRLLSEKEFVLLYPGGHFEALHGKGEEHKLFWPSRPEFVRMAAKFGAKIIPFGAVGADDLVELLFYHDDIMSLPFGKDMIKAYTQNLKLRDDGRDVFFPGVYPKVPGRFYYLFGKPISTSGKESVVTDKNAANDLYLEVKSDVERIIRYLLKKREEDVYRSVVARSLYKAVRGSNCQIPTFEP</sequence>
<dbReference type="PANTHER" id="PTHR22753">
    <property type="entry name" value="TRANSMEMBRANE PROTEIN 68"/>
    <property type="match status" value="1"/>
</dbReference>
<dbReference type="GO" id="GO:0004144">
    <property type="term" value="F:diacylglycerol O-acyltransferase activity"/>
    <property type="evidence" value="ECO:0007669"/>
    <property type="project" value="UniProtKB-ARBA"/>
</dbReference>
<dbReference type="InterPro" id="IPR007130">
    <property type="entry name" value="DAGAT"/>
</dbReference>
<dbReference type="PANTHER" id="PTHR22753:SF25">
    <property type="entry name" value="SERINE AMINOPEPTIDASE S33 DOMAIN-CONTAINING PROTEIN"/>
    <property type="match status" value="1"/>
</dbReference>
<evidence type="ECO:0000256" key="1">
    <source>
        <dbReference type="ARBA" id="ARBA00005420"/>
    </source>
</evidence>
<accession>A0A6V7PGR5</accession>
<comment type="similarity">
    <text evidence="1 4">Belongs to the diacylglycerol acyltransferase family.</text>
</comment>
<dbReference type="AlphaFoldDB" id="A0A6V7PGR5"/>
<evidence type="ECO:0000256" key="3">
    <source>
        <dbReference type="ARBA" id="ARBA00023315"/>
    </source>
</evidence>
<proteinExistence type="inferred from homology"/>
<organism evidence="5">
    <name type="scientific">Ananas comosus var. bracteatus</name>
    <name type="common">red pineapple</name>
    <dbReference type="NCBI Taxonomy" id="296719"/>
    <lineage>
        <taxon>Eukaryota</taxon>
        <taxon>Viridiplantae</taxon>
        <taxon>Streptophyta</taxon>
        <taxon>Embryophyta</taxon>
        <taxon>Tracheophyta</taxon>
        <taxon>Spermatophyta</taxon>
        <taxon>Magnoliopsida</taxon>
        <taxon>Liliopsida</taxon>
        <taxon>Poales</taxon>
        <taxon>Bromeliaceae</taxon>
        <taxon>Bromelioideae</taxon>
        <taxon>Ananas</taxon>
    </lineage>
</organism>
<dbReference type="InterPro" id="IPR029058">
    <property type="entry name" value="AB_hydrolase_fold"/>
</dbReference>
<reference evidence="5" key="1">
    <citation type="submission" date="2020-07" db="EMBL/GenBank/DDBJ databases">
        <authorList>
            <person name="Lin J."/>
        </authorList>
    </citation>
    <scope>NUCLEOTIDE SEQUENCE</scope>
</reference>
<keyword evidence="3" id="KW-0012">Acyltransferase</keyword>
<dbReference type="EC" id="2.3.1.-" evidence="4"/>
<dbReference type="GO" id="GO:0019432">
    <property type="term" value="P:triglyceride biosynthetic process"/>
    <property type="evidence" value="ECO:0007669"/>
    <property type="project" value="UniProtKB-ARBA"/>
</dbReference>
<dbReference type="EMBL" id="LR862130">
    <property type="protein sequence ID" value="CAD1830059.1"/>
    <property type="molecule type" value="Genomic_DNA"/>
</dbReference>
<dbReference type="Pfam" id="PF03982">
    <property type="entry name" value="DAGAT"/>
    <property type="match status" value="1"/>
</dbReference>
<gene>
    <name evidence="5" type="ORF">CB5_LOCUS13270</name>
</gene>
<evidence type="ECO:0000256" key="2">
    <source>
        <dbReference type="ARBA" id="ARBA00022679"/>
    </source>
</evidence>